<evidence type="ECO:0000313" key="1">
    <source>
        <dbReference type="EMBL" id="KAK3612091.1"/>
    </source>
</evidence>
<dbReference type="EMBL" id="JAEAOA010001867">
    <property type="protein sequence ID" value="KAK3612091.1"/>
    <property type="molecule type" value="Genomic_DNA"/>
</dbReference>
<organism evidence="1 2">
    <name type="scientific">Potamilus streckersoni</name>
    <dbReference type="NCBI Taxonomy" id="2493646"/>
    <lineage>
        <taxon>Eukaryota</taxon>
        <taxon>Metazoa</taxon>
        <taxon>Spiralia</taxon>
        <taxon>Lophotrochozoa</taxon>
        <taxon>Mollusca</taxon>
        <taxon>Bivalvia</taxon>
        <taxon>Autobranchia</taxon>
        <taxon>Heteroconchia</taxon>
        <taxon>Palaeoheterodonta</taxon>
        <taxon>Unionida</taxon>
        <taxon>Unionoidea</taxon>
        <taxon>Unionidae</taxon>
        <taxon>Ambleminae</taxon>
        <taxon>Lampsilini</taxon>
        <taxon>Potamilus</taxon>
    </lineage>
</organism>
<reference evidence="1" key="1">
    <citation type="journal article" date="2021" name="Genome Biol. Evol.">
        <title>A High-Quality Reference Genome for a Parasitic Bivalve with Doubly Uniparental Inheritance (Bivalvia: Unionida).</title>
        <authorList>
            <person name="Smith C.H."/>
        </authorList>
    </citation>
    <scope>NUCLEOTIDE SEQUENCE</scope>
    <source>
        <strain evidence="1">CHS0354</strain>
    </source>
</reference>
<protein>
    <submittedName>
        <fullName evidence="1">Uncharacterized protein</fullName>
    </submittedName>
</protein>
<sequence>DVNDQSLYMLDFLFRDCGVRDLQCYSYEARNPNQKGLADISRYFKEQNTTKMETIGMPLNGHHRYRRSGIKRIDSCGEN</sequence>
<dbReference type="AlphaFoldDB" id="A0AAE0WEX1"/>
<reference evidence="1" key="2">
    <citation type="journal article" date="2021" name="Genome Biol. Evol.">
        <title>Developing a high-quality reference genome for a parasitic bivalve with doubly uniparental inheritance (Bivalvia: Unionida).</title>
        <authorList>
            <person name="Smith C.H."/>
        </authorList>
    </citation>
    <scope>NUCLEOTIDE SEQUENCE</scope>
    <source>
        <strain evidence="1">CHS0354</strain>
        <tissue evidence="1">Mantle</tissue>
    </source>
</reference>
<evidence type="ECO:0000313" key="2">
    <source>
        <dbReference type="Proteomes" id="UP001195483"/>
    </source>
</evidence>
<accession>A0AAE0WEX1</accession>
<gene>
    <name evidence="1" type="ORF">CHS0354_031160</name>
</gene>
<dbReference type="Proteomes" id="UP001195483">
    <property type="component" value="Unassembled WGS sequence"/>
</dbReference>
<name>A0AAE0WEX1_9BIVA</name>
<proteinExistence type="predicted"/>
<reference evidence="1" key="3">
    <citation type="submission" date="2023-05" db="EMBL/GenBank/DDBJ databases">
        <authorList>
            <person name="Smith C.H."/>
        </authorList>
    </citation>
    <scope>NUCLEOTIDE SEQUENCE</scope>
    <source>
        <strain evidence="1">CHS0354</strain>
        <tissue evidence="1">Mantle</tissue>
    </source>
</reference>
<feature type="non-terminal residue" evidence="1">
    <location>
        <position position="1"/>
    </location>
</feature>
<comment type="caution">
    <text evidence="1">The sequence shown here is derived from an EMBL/GenBank/DDBJ whole genome shotgun (WGS) entry which is preliminary data.</text>
</comment>
<keyword evidence="2" id="KW-1185">Reference proteome</keyword>